<dbReference type="EMBL" id="NHNT01000005">
    <property type="protein sequence ID" value="OUZ39024.1"/>
    <property type="molecule type" value="Genomic_DNA"/>
</dbReference>
<name>A0ABX3ZH38_9BACL</name>
<accession>A0ABX3ZH38</accession>
<evidence type="ECO:0000256" key="5">
    <source>
        <dbReference type="ARBA" id="ARBA00023136"/>
    </source>
</evidence>
<keyword evidence="8" id="KW-1185">Reference proteome</keyword>
<evidence type="ECO:0000313" key="7">
    <source>
        <dbReference type="EMBL" id="OUZ39024.1"/>
    </source>
</evidence>
<feature type="transmembrane region" description="Helical" evidence="6">
    <location>
        <begin position="80"/>
        <end position="97"/>
    </location>
</feature>
<evidence type="ECO:0000256" key="4">
    <source>
        <dbReference type="ARBA" id="ARBA00022989"/>
    </source>
</evidence>
<evidence type="ECO:0000256" key="6">
    <source>
        <dbReference type="SAM" id="Phobius"/>
    </source>
</evidence>
<dbReference type="RefSeq" id="WP_087617239.1">
    <property type="nucleotide sequence ID" value="NZ_JAFBEY010000001.1"/>
</dbReference>
<gene>
    <name evidence="7" type="ORF">CBM15_09145</name>
</gene>
<dbReference type="InterPro" id="IPR051461">
    <property type="entry name" value="UPF0750_membrane"/>
</dbReference>
<keyword evidence="5 6" id="KW-0472">Membrane</keyword>
<dbReference type="InterPro" id="IPR003740">
    <property type="entry name" value="YitT"/>
</dbReference>
<protein>
    <recommendedName>
        <fullName evidence="9">YitT family protein</fullName>
    </recommendedName>
</protein>
<feature type="transmembrane region" description="Helical" evidence="6">
    <location>
        <begin position="168"/>
        <end position="186"/>
    </location>
</feature>
<keyword evidence="2" id="KW-1003">Cell membrane</keyword>
<reference evidence="7 8" key="1">
    <citation type="journal article" date="2017" name="Int. J. Syst. Evol. Microbiol.">
        <title>Solibacillus kalamii sp. nov., isolated from a high-efficiency particulate arrestance filter system used in the International Space Station.</title>
        <authorList>
            <person name="Checinska Sielaff A."/>
            <person name="Kumar R.M."/>
            <person name="Pal D."/>
            <person name="Mayilraj S."/>
            <person name="Venkateswaran K."/>
        </authorList>
    </citation>
    <scope>NUCLEOTIDE SEQUENCE [LARGE SCALE GENOMIC DNA]</scope>
    <source>
        <strain evidence="7 8">ISSFR-015</strain>
    </source>
</reference>
<evidence type="ECO:0000256" key="2">
    <source>
        <dbReference type="ARBA" id="ARBA00022475"/>
    </source>
</evidence>
<comment type="caution">
    <text evidence="7">The sequence shown here is derived from an EMBL/GenBank/DDBJ whole genome shotgun (WGS) entry which is preliminary data.</text>
</comment>
<feature type="transmembrane region" description="Helical" evidence="6">
    <location>
        <begin position="103"/>
        <end position="122"/>
    </location>
</feature>
<dbReference type="PANTHER" id="PTHR33545">
    <property type="entry name" value="UPF0750 MEMBRANE PROTEIN YITT-RELATED"/>
    <property type="match status" value="1"/>
</dbReference>
<organism evidence="7 8">
    <name type="scientific">Solibacillus kalamii</name>
    <dbReference type="NCBI Taxonomy" id="1748298"/>
    <lineage>
        <taxon>Bacteria</taxon>
        <taxon>Bacillati</taxon>
        <taxon>Bacillota</taxon>
        <taxon>Bacilli</taxon>
        <taxon>Bacillales</taxon>
        <taxon>Caryophanaceae</taxon>
        <taxon>Solibacillus</taxon>
    </lineage>
</organism>
<dbReference type="PANTHER" id="PTHR33545:SF5">
    <property type="entry name" value="UPF0750 MEMBRANE PROTEIN YITT"/>
    <property type="match status" value="1"/>
</dbReference>
<proteinExistence type="predicted"/>
<dbReference type="Proteomes" id="UP000196594">
    <property type="component" value="Unassembled WGS sequence"/>
</dbReference>
<feature type="transmembrane region" description="Helical" evidence="6">
    <location>
        <begin position="46"/>
        <end position="68"/>
    </location>
</feature>
<evidence type="ECO:0008006" key="9">
    <source>
        <dbReference type="Google" id="ProtNLM"/>
    </source>
</evidence>
<feature type="transmembrane region" description="Helical" evidence="6">
    <location>
        <begin position="142"/>
        <end position="162"/>
    </location>
</feature>
<comment type="subcellular location">
    <subcellularLocation>
        <location evidence="1">Cell membrane</location>
        <topology evidence="1">Multi-pass membrane protein</topology>
    </subcellularLocation>
</comment>
<dbReference type="Pfam" id="PF02588">
    <property type="entry name" value="YitT_membrane"/>
    <property type="match status" value="1"/>
</dbReference>
<evidence type="ECO:0000256" key="1">
    <source>
        <dbReference type="ARBA" id="ARBA00004651"/>
    </source>
</evidence>
<evidence type="ECO:0000313" key="8">
    <source>
        <dbReference type="Proteomes" id="UP000196594"/>
    </source>
</evidence>
<keyword evidence="3 6" id="KW-0812">Transmembrane</keyword>
<keyword evidence="4 6" id="KW-1133">Transmembrane helix</keyword>
<feature type="transmembrane region" description="Helical" evidence="6">
    <location>
        <begin position="7"/>
        <end position="26"/>
    </location>
</feature>
<sequence>MYFFKKGLALITGSIFISLGINLFIVPHEILDGGTIGIGLIANYLWGFNTGLIVIVVSIPIFIFAWFFYRNYFYNSLHGLILYAFFIDFLSPLNNLIELEAIYSSLLGGMLVGIGNGLMLNFQTSTGGTDFIAQFLCEKTGINVGIYILFIDSIIIIIGGLLLSSETFYLSVITILSIGITTSIITSRKGHAVAFK</sequence>
<evidence type="ECO:0000256" key="3">
    <source>
        <dbReference type="ARBA" id="ARBA00022692"/>
    </source>
</evidence>